<accession>A0AAN6G3R9</accession>
<evidence type="ECO:0000313" key="2">
    <source>
        <dbReference type="EMBL" id="KAK0518630.1"/>
    </source>
</evidence>
<name>A0AAN6G3R9_9BASI</name>
<feature type="region of interest" description="Disordered" evidence="1">
    <location>
        <begin position="468"/>
        <end position="504"/>
    </location>
</feature>
<gene>
    <name evidence="2" type="ORF">OC842_007734</name>
</gene>
<reference evidence="2" key="1">
    <citation type="journal article" date="2023" name="PhytoFront">
        <title>Draft Genome Resources of Seven Strains of Tilletia horrida, Causal Agent of Kernel Smut of Rice.</title>
        <authorList>
            <person name="Khanal S."/>
            <person name="Antony Babu S."/>
            <person name="Zhou X.G."/>
        </authorList>
    </citation>
    <scope>NUCLEOTIDE SEQUENCE</scope>
    <source>
        <strain evidence="2">TX3</strain>
    </source>
</reference>
<sequence>MKSPQPKQLDLPISGYGLTWADMLGAQCFLADQDIGALQALCKPSCKMSTILRQAIQAALKYALGRVQKLDISDQERLYCFWPEVDTGTFKRSTFFRLKDDTINEYSDYLLSCLLMILRLHQASTRNVATSSSRARESLKPAFCYVQEPKLFAATTSLQKKLDRAACGPAPPDLIDLRNDLLTVVYRLVSLHLYIGGSAALVGGPKSALLLYVALSACQLQGDTYTLQAPEDVAPIINGLVFCARVFTAAFYFDKIEHEDASFDQLCLRTLTLESQSPMATLFPQWLYSLAYARRQQGGITVQWDKELKEATVSEIKFNLAKFFKAAAGLAAKLVDSFLELAQGWDYNPALEGMRSQAPGAAVPDACTFSGATTLTPEQLKQRHRRFKSTLYAYIQICTGPPPRTTDTLGIRMQDLELVGPQFILSIRTAKREWSDAGCIELRQLPAHCTPIVWLYKTYMYDVLANKTRGNAPSSDSTPEDASSDTRLFRPDLGGPKSERQARKTLSKELDLGELKDNTRQKQQAFRQFASAAINAGLPHAVDKADVDRILHKEGPERLDPAFYSRGAVQSGSTAASRVISLQNARMASTLYQSWLGVSHWQLLPSYAEAVHALEHAGTRHRPRKALRRSRDDDEYQGRAVQRTEADSGSAAPQ</sequence>
<dbReference type="EMBL" id="JAPDMQ010001224">
    <property type="protein sequence ID" value="KAK0518630.1"/>
    <property type="molecule type" value="Genomic_DNA"/>
</dbReference>
<evidence type="ECO:0000313" key="3">
    <source>
        <dbReference type="Proteomes" id="UP001176521"/>
    </source>
</evidence>
<feature type="region of interest" description="Disordered" evidence="1">
    <location>
        <begin position="617"/>
        <end position="654"/>
    </location>
</feature>
<proteinExistence type="predicted"/>
<feature type="non-terminal residue" evidence="2">
    <location>
        <position position="654"/>
    </location>
</feature>
<organism evidence="2 3">
    <name type="scientific">Tilletia horrida</name>
    <dbReference type="NCBI Taxonomy" id="155126"/>
    <lineage>
        <taxon>Eukaryota</taxon>
        <taxon>Fungi</taxon>
        <taxon>Dikarya</taxon>
        <taxon>Basidiomycota</taxon>
        <taxon>Ustilaginomycotina</taxon>
        <taxon>Exobasidiomycetes</taxon>
        <taxon>Tilletiales</taxon>
        <taxon>Tilletiaceae</taxon>
        <taxon>Tilletia</taxon>
    </lineage>
</organism>
<evidence type="ECO:0000256" key="1">
    <source>
        <dbReference type="SAM" id="MobiDB-lite"/>
    </source>
</evidence>
<dbReference type="AlphaFoldDB" id="A0AAN6G3R9"/>
<dbReference type="Proteomes" id="UP001176521">
    <property type="component" value="Unassembled WGS sequence"/>
</dbReference>
<protein>
    <submittedName>
        <fullName evidence="2">Uncharacterized protein</fullName>
    </submittedName>
</protein>
<keyword evidence="3" id="KW-1185">Reference proteome</keyword>
<feature type="compositionally biased region" description="Polar residues" evidence="1">
    <location>
        <begin position="468"/>
        <end position="477"/>
    </location>
</feature>
<feature type="compositionally biased region" description="Basic residues" evidence="1">
    <location>
        <begin position="619"/>
        <end position="628"/>
    </location>
</feature>
<comment type="caution">
    <text evidence="2">The sequence shown here is derived from an EMBL/GenBank/DDBJ whole genome shotgun (WGS) entry which is preliminary data.</text>
</comment>